<keyword evidence="7" id="KW-1185">Reference proteome</keyword>
<evidence type="ECO:0000256" key="3">
    <source>
        <dbReference type="ARBA" id="ARBA00022827"/>
    </source>
</evidence>
<evidence type="ECO:0000256" key="4">
    <source>
        <dbReference type="ARBA" id="ARBA00023002"/>
    </source>
</evidence>
<evidence type="ECO:0000313" key="6">
    <source>
        <dbReference type="EMBL" id="QLG45029.1"/>
    </source>
</evidence>
<keyword evidence="3" id="KW-0274">FAD</keyword>
<dbReference type="PRINTS" id="PR00411">
    <property type="entry name" value="PNDRDTASEI"/>
</dbReference>
<reference evidence="6 7" key="1">
    <citation type="journal article" date="2006" name="Int. J. Syst. Evol. Microbiol.">
        <title>Costertonia aggregata gen. nov., sp. nov., a mesophilic marine bacterium of the family Flavobacteriaceae, isolated from a mature biofilm.</title>
        <authorList>
            <person name="Kwon K.K."/>
            <person name="Lee Y.K."/>
            <person name="Lee H.K."/>
        </authorList>
    </citation>
    <scope>NUCLEOTIDE SEQUENCE [LARGE SCALE GENOMIC DNA]</scope>
    <source>
        <strain evidence="6 7">KCCM 42265</strain>
    </source>
</reference>
<evidence type="ECO:0000259" key="5">
    <source>
        <dbReference type="Pfam" id="PF00890"/>
    </source>
</evidence>
<dbReference type="Gene3D" id="3.90.700.10">
    <property type="entry name" value="Succinate dehydrogenase/fumarate reductase flavoprotein, catalytic domain"/>
    <property type="match status" value="1"/>
</dbReference>
<name>A0A7H9ANJ3_9FLAO</name>
<feature type="domain" description="FAD-dependent oxidoreductase 2 FAD-binding" evidence="5">
    <location>
        <begin position="4"/>
        <end position="446"/>
    </location>
</feature>
<dbReference type="InterPro" id="IPR027477">
    <property type="entry name" value="Succ_DH/fumarate_Rdtase_cat_sf"/>
</dbReference>
<dbReference type="GO" id="GO:0016491">
    <property type="term" value="F:oxidoreductase activity"/>
    <property type="evidence" value="ECO:0007669"/>
    <property type="project" value="UniProtKB-KW"/>
</dbReference>
<evidence type="ECO:0000256" key="2">
    <source>
        <dbReference type="ARBA" id="ARBA00022630"/>
    </source>
</evidence>
<dbReference type="PANTHER" id="PTHR43400">
    <property type="entry name" value="FUMARATE REDUCTASE"/>
    <property type="match status" value="1"/>
</dbReference>
<dbReference type="Pfam" id="PF00890">
    <property type="entry name" value="FAD_binding_2"/>
    <property type="match status" value="1"/>
</dbReference>
<keyword evidence="2" id="KW-0285">Flavoprotein</keyword>
<dbReference type="Proteomes" id="UP000509302">
    <property type="component" value="Chromosome"/>
</dbReference>
<dbReference type="RefSeq" id="WP_179241319.1">
    <property type="nucleotide sequence ID" value="NZ_CP058595.1"/>
</dbReference>
<evidence type="ECO:0000313" key="7">
    <source>
        <dbReference type="Proteomes" id="UP000509302"/>
    </source>
</evidence>
<organism evidence="6 7">
    <name type="scientific">Costertonia aggregata</name>
    <dbReference type="NCBI Taxonomy" id="343403"/>
    <lineage>
        <taxon>Bacteria</taxon>
        <taxon>Pseudomonadati</taxon>
        <taxon>Bacteroidota</taxon>
        <taxon>Flavobacteriia</taxon>
        <taxon>Flavobacteriales</taxon>
        <taxon>Flavobacteriaceae</taxon>
        <taxon>Costertonia</taxon>
    </lineage>
</organism>
<gene>
    <name evidence="6" type="ORF">HYG79_06570</name>
</gene>
<keyword evidence="4" id="KW-0560">Oxidoreductase</keyword>
<dbReference type="AlphaFoldDB" id="A0A7H9ANJ3"/>
<evidence type="ECO:0000256" key="1">
    <source>
        <dbReference type="ARBA" id="ARBA00001974"/>
    </source>
</evidence>
<dbReference type="Gene3D" id="3.50.50.60">
    <property type="entry name" value="FAD/NAD(P)-binding domain"/>
    <property type="match status" value="1"/>
</dbReference>
<dbReference type="InterPro" id="IPR036188">
    <property type="entry name" value="FAD/NAD-bd_sf"/>
</dbReference>
<accession>A0A7H9ANJ3</accession>
<dbReference type="InterPro" id="IPR050315">
    <property type="entry name" value="FAD-oxidoreductase_2"/>
</dbReference>
<dbReference type="GO" id="GO:0008202">
    <property type="term" value="P:steroid metabolic process"/>
    <property type="evidence" value="ECO:0007669"/>
    <property type="project" value="UniProtKB-ARBA"/>
</dbReference>
<dbReference type="EMBL" id="CP058595">
    <property type="protein sequence ID" value="QLG45029.1"/>
    <property type="molecule type" value="Genomic_DNA"/>
</dbReference>
<dbReference type="KEGG" id="cagg:HYG79_06570"/>
<comment type="cofactor">
    <cofactor evidence="1">
        <name>FAD</name>
        <dbReference type="ChEBI" id="CHEBI:57692"/>
    </cofactor>
</comment>
<protein>
    <submittedName>
        <fullName evidence="6">FAD-dependent oxidoreductase</fullName>
    </submittedName>
</protein>
<dbReference type="InterPro" id="IPR003953">
    <property type="entry name" value="FAD-dep_OxRdtase_2_FAD-bd"/>
</dbReference>
<dbReference type="SUPFAM" id="SSF56425">
    <property type="entry name" value="Succinate dehydrogenase/fumarate reductase flavoprotein, catalytic domain"/>
    <property type="match status" value="1"/>
</dbReference>
<dbReference type="PANTHER" id="PTHR43400:SF10">
    <property type="entry name" value="3-OXOSTEROID 1-DEHYDROGENASE"/>
    <property type="match status" value="1"/>
</dbReference>
<proteinExistence type="predicted"/>
<dbReference type="SUPFAM" id="SSF51905">
    <property type="entry name" value="FAD/NAD(P)-binding domain"/>
    <property type="match status" value="1"/>
</dbReference>
<sequence>MVYDILIVGAGTSGMACAITAAERGLKVGVLEKADYVGGAMHWSGGHMSAGGTHLQKEKGIEDSPEKHLADIYRINNKSGDLDLIEKAVYEAPKTIQWLDDIGMEWAPECPRIIYGHVAYDTPRTIYGPEKAMSIYKVLLPLWEKYVASGNIDIYFEHSFTGLGKTGERYDTVVCDTPSGEQNHEGKNIIITTGGYGSNPAYFQEKHGDIPLVSSCYPTATADGHMVVEKHGAQFRMSDFHLPSLGGMEEEAGSGRVDFNKAWAMVLTSVYRQPRDIYVNAHGKRFIREDEVSPETRELTTMKQPDWCFWVVFDEKALTSNDHNGNHNPIVIGWTVEQIKEEAKKNRALMMADTIEELAGKTGLPADNLRNTIEQYNTMVETKYDPDFGREFLEDSIQEAPFYALKVHASVLVTFGGIKVNKDLQILDTEGEPMEGLYGAGEFLGLGATSGSSFCSGMAITPALGFGRILGRTL</sequence>